<dbReference type="AlphaFoldDB" id="A0AA40FHI9"/>
<proteinExistence type="predicted"/>
<feature type="compositionally biased region" description="Polar residues" evidence="1">
    <location>
        <begin position="36"/>
        <end position="47"/>
    </location>
</feature>
<keyword evidence="3" id="KW-1185">Reference proteome</keyword>
<feature type="region of interest" description="Disordered" evidence="1">
    <location>
        <begin position="88"/>
        <end position="129"/>
    </location>
</feature>
<protein>
    <submittedName>
        <fullName evidence="2">Uncharacterized protein</fullName>
    </submittedName>
</protein>
<dbReference type="EMBL" id="JAHYIQ010000038">
    <property type="protein sequence ID" value="KAK1119195.1"/>
    <property type="molecule type" value="Genomic_DNA"/>
</dbReference>
<reference evidence="2" key="1">
    <citation type="submission" date="2021-10" db="EMBL/GenBank/DDBJ databases">
        <title>Melipona bicolor Genome sequencing and assembly.</title>
        <authorList>
            <person name="Araujo N.S."/>
            <person name="Arias M.C."/>
        </authorList>
    </citation>
    <scope>NUCLEOTIDE SEQUENCE</scope>
    <source>
        <strain evidence="2">USP_2M_L1-L4_2017</strain>
        <tissue evidence="2">Whole body</tissue>
    </source>
</reference>
<organism evidence="2 3">
    <name type="scientific">Melipona bicolor</name>
    <dbReference type="NCBI Taxonomy" id="60889"/>
    <lineage>
        <taxon>Eukaryota</taxon>
        <taxon>Metazoa</taxon>
        <taxon>Ecdysozoa</taxon>
        <taxon>Arthropoda</taxon>
        <taxon>Hexapoda</taxon>
        <taxon>Insecta</taxon>
        <taxon>Pterygota</taxon>
        <taxon>Neoptera</taxon>
        <taxon>Endopterygota</taxon>
        <taxon>Hymenoptera</taxon>
        <taxon>Apocrita</taxon>
        <taxon>Aculeata</taxon>
        <taxon>Apoidea</taxon>
        <taxon>Anthophila</taxon>
        <taxon>Apidae</taxon>
        <taxon>Melipona</taxon>
    </lineage>
</organism>
<evidence type="ECO:0000256" key="1">
    <source>
        <dbReference type="SAM" id="MobiDB-lite"/>
    </source>
</evidence>
<name>A0AA40FHI9_9HYME</name>
<evidence type="ECO:0000313" key="3">
    <source>
        <dbReference type="Proteomes" id="UP001177670"/>
    </source>
</evidence>
<gene>
    <name evidence="2" type="ORF">K0M31_013690</name>
</gene>
<accession>A0AA40FHI9</accession>
<evidence type="ECO:0000313" key="2">
    <source>
        <dbReference type="EMBL" id="KAK1119195.1"/>
    </source>
</evidence>
<comment type="caution">
    <text evidence="2">The sequence shown here is derived from an EMBL/GenBank/DDBJ whole genome shotgun (WGS) entry which is preliminary data.</text>
</comment>
<feature type="compositionally biased region" description="Basic and acidic residues" evidence="1">
    <location>
        <begin position="20"/>
        <end position="33"/>
    </location>
</feature>
<dbReference type="Proteomes" id="UP001177670">
    <property type="component" value="Unassembled WGS sequence"/>
</dbReference>
<sequence length="129" mass="14404">MRYTRPLRGEIIGAPAPLRRPREEISTERKPKNEAITCNFSNSQETQQKADKQNDARNQNFPWKKWLAVLKFQAEILLSCRAISFSRLGKEDGGPVDSKVTRITGDGAAGGSRGQKQAGRSTMEERKTG</sequence>
<feature type="region of interest" description="Disordered" evidence="1">
    <location>
        <begin position="1"/>
        <end position="58"/>
    </location>
</feature>